<dbReference type="InterPro" id="IPR006657">
    <property type="entry name" value="MoPterin_dinucl-bd_dom"/>
</dbReference>
<dbReference type="EMBL" id="BLPF01000001">
    <property type="protein sequence ID" value="GFJ78957.1"/>
    <property type="molecule type" value="Genomic_DNA"/>
</dbReference>
<protein>
    <submittedName>
        <fullName evidence="6">Molybdopterin oxidoreductase</fullName>
    </submittedName>
</protein>
<keyword evidence="4" id="KW-0411">Iron-sulfur</keyword>
<evidence type="ECO:0000313" key="7">
    <source>
        <dbReference type="Proteomes" id="UP000482800"/>
    </source>
</evidence>
<evidence type="ECO:0000256" key="2">
    <source>
        <dbReference type="ARBA" id="ARBA00022723"/>
    </source>
</evidence>
<keyword evidence="3" id="KW-0408">Iron</keyword>
<dbReference type="PANTHER" id="PTHR43105">
    <property type="entry name" value="RESPIRATORY NITRATE REDUCTASE"/>
    <property type="match status" value="1"/>
</dbReference>
<dbReference type="Gene3D" id="2.20.25.90">
    <property type="entry name" value="ADC-like domains"/>
    <property type="match status" value="1"/>
</dbReference>
<dbReference type="Gene3D" id="3.40.228.10">
    <property type="entry name" value="Dimethylsulfoxide Reductase, domain 2"/>
    <property type="match status" value="1"/>
</dbReference>
<dbReference type="RefSeq" id="WP_173056618.1">
    <property type="nucleotide sequence ID" value="NZ_BAABGO010000001.1"/>
</dbReference>
<evidence type="ECO:0000256" key="4">
    <source>
        <dbReference type="ARBA" id="ARBA00023014"/>
    </source>
</evidence>
<dbReference type="InterPro" id="IPR009010">
    <property type="entry name" value="Asp_de-COase-like_dom_sf"/>
</dbReference>
<dbReference type="Pfam" id="PF01568">
    <property type="entry name" value="Molydop_binding"/>
    <property type="match status" value="1"/>
</dbReference>
<dbReference type="SUPFAM" id="SSF50692">
    <property type="entry name" value="ADC-like"/>
    <property type="match status" value="1"/>
</dbReference>
<dbReference type="GO" id="GO:0051539">
    <property type="term" value="F:4 iron, 4 sulfur cluster binding"/>
    <property type="evidence" value="ECO:0007669"/>
    <property type="project" value="UniProtKB-KW"/>
</dbReference>
<feature type="domain" description="4Fe-4S Mo/W bis-MGD-type" evidence="5">
    <location>
        <begin position="11"/>
        <end position="66"/>
    </location>
</feature>
<gene>
    <name evidence="6" type="primary">nasA</name>
    <name evidence="6" type="ORF">Phou_031370</name>
</gene>
<dbReference type="Gene3D" id="2.40.40.20">
    <property type="match status" value="1"/>
</dbReference>
<proteinExistence type="predicted"/>
<organism evidence="6 7">
    <name type="scientific">Phytohabitans houttuyneae</name>
    <dbReference type="NCBI Taxonomy" id="1076126"/>
    <lineage>
        <taxon>Bacteria</taxon>
        <taxon>Bacillati</taxon>
        <taxon>Actinomycetota</taxon>
        <taxon>Actinomycetes</taxon>
        <taxon>Micromonosporales</taxon>
        <taxon>Micromonosporaceae</taxon>
    </lineage>
</organism>
<dbReference type="InterPro" id="IPR006963">
    <property type="entry name" value="Mopterin_OxRdtase_4Fe-4S_dom"/>
</dbReference>
<dbReference type="InterPro" id="IPR006656">
    <property type="entry name" value="Mopterin_OxRdtase"/>
</dbReference>
<dbReference type="SUPFAM" id="SSF53706">
    <property type="entry name" value="Formate dehydrogenase/DMSO reductase, domains 1-3"/>
    <property type="match status" value="1"/>
</dbReference>
<reference evidence="6 7" key="1">
    <citation type="submission" date="2020-03" db="EMBL/GenBank/DDBJ databases">
        <title>Whole genome shotgun sequence of Phytohabitans houttuyneae NBRC 108639.</title>
        <authorList>
            <person name="Komaki H."/>
            <person name="Tamura T."/>
        </authorList>
    </citation>
    <scope>NUCLEOTIDE SEQUENCE [LARGE SCALE GENOMIC DNA]</scope>
    <source>
        <strain evidence="6 7">NBRC 108639</strain>
    </source>
</reference>
<dbReference type="GO" id="GO:0003954">
    <property type="term" value="F:NADH dehydrogenase activity"/>
    <property type="evidence" value="ECO:0007669"/>
    <property type="project" value="TreeGrafter"/>
</dbReference>
<evidence type="ECO:0000256" key="1">
    <source>
        <dbReference type="ARBA" id="ARBA00022485"/>
    </source>
</evidence>
<dbReference type="GO" id="GO:0022904">
    <property type="term" value="P:respiratory electron transport chain"/>
    <property type="evidence" value="ECO:0007669"/>
    <property type="project" value="TreeGrafter"/>
</dbReference>
<dbReference type="Proteomes" id="UP000482800">
    <property type="component" value="Unassembled WGS sequence"/>
</dbReference>
<keyword evidence="2" id="KW-0479">Metal-binding</keyword>
<sequence length="693" mass="73968">MAGAVESLVVTREVATHCPYCALQCGMTLRAAPEGRVEVAARQFPTNRGGLCQKGWTAADLLDHPDRLTTPLVRDGGELRPATWAEALDRVTEGILATQSAHGRDAVAVFGGGGLTNEKAYALGKFARVALRTKNIDYNGRFCMSSAAAAGMRAFGLDRGLPFPLADIGQADTLVLVGANVAETMPPFARYLTEQKARGGTLIVIDPRATATARQATLHLQPTPGTDLALANALLHIVLGEGWADEAYIEGRTTGFDEVRRTVASYWPARVERLTGVPVADLEAAAHALASAQTAIILTARGAEQHSKGVDTVTAFINLALALGLPGRPGSGYGCLTGQGNGQGGREHGQKADQLPGYRKIDDPAARAHVASVWGVDPDDLPGPGPSAYELLTGDEMRTLLVFGSNPVVSAPRAARVEARLRDLDMLVVSDFVLSETAAIADVVLPTAQWAEEDGTMTNLEGRVLRRHALRQPPPDVRTDLAVIAELASRLGAGKWFTTEPQAVFEELRRASAGGTADYAGVTWERVDAEDGVFWPCPSVDRPGTPRLFLDTFATPDGRARFLPVEHRPAAEEVDAEYPLYLTTGRVLAQYQSGAQTRRIEALRRAAPNAFVELHPDLAARIGVGAGDEVVVTSRRGEMRAPARLTETIRPDTLFAPFHWGGAARANSLTSDALDPTSRMPEFKVCAVKVRAA</sequence>
<accession>A0A6V8KB69</accession>
<name>A0A6V8KB69_9ACTN</name>
<dbReference type="AlphaFoldDB" id="A0A6V8KB69"/>
<evidence type="ECO:0000259" key="5">
    <source>
        <dbReference type="PROSITE" id="PS51669"/>
    </source>
</evidence>
<dbReference type="InterPro" id="IPR050123">
    <property type="entry name" value="Prok_molybdopt-oxidoreductase"/>
</dbReference>
<dbReference type="GO" id="GO:0046872">
    <property type="term" value="F:metal ion binding"/>
    <property type="evidence" value="ECO:0007669"/>
    <property type="project" value="UniProtKB-KW"/>
</dbReference>
<comment type="caution">
    <text evidence="6">The sequence shown here is derived from an EMBL/GenBank/DDBJ whole genome shotgun (WGS) entry which is preliminary data.</text>
</comment>
<dbReference type="Pfam" id="PF04879">
    <property type="entry name" value="Molybdop_Fe4S4"/>
    <property type="match status" value="1"/>
</dbReference>
<keyword evidence="1" id="KW-0004">4Fe-4S</keyword>
<evidence type="ECO:0000256" key="3">
    <source>
        <dbReference type="ARBA" id="ARBA00023004"/>
    </source>
</evidence>
<dbReference type="CDD" id="cd00508">
    <property type="entry name" value="MopB_CT_Fdh-Nap-like"/>
    <property type="match status" value="1"/>
</dbReference>
<dbReference type="PANTHER" id="PTHR43105:SF10">
    <property type="entry name" value="NADH-QUINONE OXIDOREDUCTASE SUBUNIT G"/>
    <property type="match status" value="1"/>
</dbReference>
<dbReference type="Gene3D" id="3.40.50.740">
    <property type="match status" value="1"/>
</dbReference>
<dbReference type="SMART" id="SM00926">
    <property type="entry name" value="Molybdop_Fe4S4"/>
    <property type="match status" value="1"/>
</dbReference>
<dbReference type="GO" id="GO:0043546">
    <property type="term" value="F:molybdopterin cofactor binding"/>
    <property type="evidence" value="ECO:0007669"/>
    <property type="project" value="InterPro"/>
</dbReference>
<dbReference type="GO" id="GO:0016020">
    <property type="term" value="C:membrane"/>
    <property type="evidence" value="ECO:0007669"/>
    <property type="project" value="TreeGrafter"/>
</dbReference>
<keyword evidence="7" id="KW-1185">Reference proteome</keyword>
<dbReference type="Pfam" id="PF00384">
    <property type="entry name" value="Molybdopterin"/>
    <property type="match status" value="1"/>
</dbReference>
<dbReference type="PROSITE" id="PS51669">
    <property type="entry name" value="4FE4S_MOW_BIS_MGD"/>
    <property type="match status" value="1"/>
</dbReference>
<reference evidence="6 7" key="2">
    <citation type="submission" date="2020-03" db="EMBL/GenBank/DDBJ databases">
        <authorList>
            <person name="Ichikawa N."/>
            <person name="Kimura A."/>
            <person name="Kitahashi Y."/>
            <person name="Uohara A."/>
        </authorList>
    </citation>
    <scope>NUCLEOTIDE SEQUENCE [LARGE SCALE GENOMIC DNA]</scope>
    <source>
        <strain evidence="6 7">NBRC 108639</strain>
    </source>
</reference>
<evidence type="ECO:0000313" key="6">
    <source>
        <dbReference type="EMBL" id="GFJ78957.1"/>
    </source>
</evidence>